<dbReference type="CDD" id="cd00118">
    <property type="entry name" value="LysM"/>
    <property type="match status" value="1"/>
</dbReference>
<comment type="caution">
    <text evidence="7">The sequence shown here is derived from an EMBL/GenBank/DDBJ whole genome shotgun (WGS) entry which is preliminary data.</text>
</comment>
<evidence type="ECO:0000256" key="1">
    <source>
        <dbReference type="ARBA" id="ARBA00022669"/>
    </source>
</evidence>
<dbReference type="Pfam" id="PF01476">
    <property type="entry name" value="LysM"/>
    <property type="match status" value="1"/>
</dbReference>
<feature type="chain" id="PRO_5035429836" description="LysM domain-containing protein" evidence="5">
    <location>
        <begin position="20"/>
        <end position="226"/>
    </location>
</feature>
<evidence type="ECO:0000256" key="2">
    <source>
        <dbReference type="ARBA" id="ARBA00022729"/>
    </source>
</evidence>
<reference evidence="7" key="1">
    <citation type="journal article" date="2021" name="Nat. Commun.">
        <title>Genetic determinants of endophytism in the Arabidopsis root mycobiome.</title>
        <authorList>
            <person name="Mesny F."/>
            <person name="Miyauchi S."/>
            <person name="Thiergart T."/>
            <person name="Pickel B."/>
            <person name="Atanasova L."/>
            <person name="Karlsson M."/>
            <person name="Huettel B."/>
            <person name="Barry K.W."/>
            <person name="Haridas S."/>
            <person name="Chen C."/>
            <person name="Bauer D."/>
            <person name="Andreopoulos W."/>
            <person name="Pangilinan J."/>
            <person name="LaButti K."/>
            <person name="Riley R."/>
            <person name="Lipzen A."/>
            <person name="Clum A."/>
            <person name="Drula E."/>
            <person name="Henrissat B."/>
            <person name="Kohler A."/>
            <person name="Grigoriev I.V."/>
            <person name="Martin F.M."/>
            <person name="Hacquard S."/>
        </authorList>
    </citation>
    <scope>NUCLEOTIDE SEQUENCE</scope>
    <source>
        <strain evidence="7">MPI-SDFR-AT-0068</strain>
    </source>
</reference>
<comment type="similarity">
    <text evidence="4">Belongs to the secreted LysM effector family.</text>
</comment>
<dbReference type="InterPro" id="IPR036779">
    <property type="entry name" value="LysM_dom_sf"/>
</dbReference>
<evidence type="ECO:0000256" key="3">
    <source>
        <dbReference type="ARBA" id="ARBA00023026"/>
    </source>
</evidence>
<keyword evidence="2 5" id="KW-0732">Signal</keyword>
<keyword evidence="1" id="KW-0147">Chitin-binding</keyword>
<dbReference type="InterPro" id="IPR052210">
    <property type="entry name" value="LysM1-like"/>
</dbReference>
<organism evidence="7 8">
    <name type="scientific">Fusarium tricinctum</name>
    <dbReference type="NCBI Taxonomy" id="61284"/>
    <lineage>
        <taxon>Eukaryota</taxon>
        <taxon>Fungi</taxon>
        <taxon>Dikarya</taxon>
        <taxon>Ascomycota</taxon>
        <taxon>Pezizomycotina</taxon>
        <taxon>Sordariomycetes</taxon>
        <taxon>Hypocreomycetidae</taxon>
        <taxon>Hypocreales</taxon>
        <taxon>Nectriaceae</taxon>
        <taxon>Fusarium</taxon>
        <taxon>Fusarium tricinctum species complex</taxon>
    </lineage>
</organism>
<dbReference type="OrthoDB" id="2281372at2759"/>
<dbReference type="Proteomes" id="UP000813427">
    <property type="component" value="Unassembled WGS sequence"/>
</dbReference>
<evidence type="ECO:0000256" key="4">
    <source>
        <dbReference type="ARBA" id="ARBA00044955"/>
    </source>
</evidence>
<sequence length="226" mass="24379">MKFSTVASVLFANAGLSFAAPSPTLTKRAPATAIDSITGDNGITTPLPIQPGMVDNCDSFYFVKERDNCYKISAEFGISFAQFKEWNPTVGDKCLSLWADVNVCVHTIGFEYPETAACYNGDKYIPWGKNKAAALKAANDWCSKGVSDNGANGVYNIGEKRQTCINAPSGDGKFIFEVSNQWGVRKGLTTTVCNKYLALPLNGCPEGGQGSVQSWRIQTTLEKGKC</sequence>
<dbReference type="InterPro" id="IPR018392">
    <property type="entry name" value="LysM"/>
</dbReference>
<dbReference type="Gene3D" id="3.10.350.10">
    <property type="entry name" value="LysM domain"/>
    <property type="match status" value="1"/>
</dbReference>
<dbReference type="EMBL" id="JAGPXF010000004">
    <property type="protein sequence ID" value="KAH7245626.1"/>
    <property type="molecule type" value="Genomic_DNA"/>
</dbReference>
<evidence type="ECO:0000259" key="6">
    <source>
        <dbReference type="PROSITE" id="PS51782"/>
    </source>
</evidence>
<keyword evidence="3" id="KW-0843">Virulence</keyword>
<name>A0A8K0S0X3_9HYPO</name>
<dbReference type="PROSITE" id="PS51782">
    <property type="entry name" value="LYSM"/>
    <property type="match status" value="1"/>
</dbReference>
<evidence type="ECO:0000313" key="7">
    <source>
        <dbReference type="EMBL" id="KAH7245626.1"/>
    </source>
</evidence>
<dbReference type="PANTHER" id="PTHR34997">
    <property type="entry name" value="AM15"/>
    <property type="match status" value="1"/>
</dbReference>
<gene>
    <name evidence="7" type="ORF">BKA59DRAFT_476032</name>
</gene>
<protein>
    <recommendedName>
        <fullName evidence="6">LysM domain-containing protein</fullName>
    </recommendedName>
</protein>
<evidence type="ECO:0000313" key="8">
    <source>
        <dbReference type="Proteomes" id="UP000813427"/>
    </source>
</evidence>
<proteinExistence type="inferred from homology"/>
<dbReference type="PANTHER" id="PTHR34997:SF2">
    <property type="entry name" value="LYSM DOMAIN-CONTAINING PROTEIN-RELATED"/>
    <property type="match status" value="1"/>
</dbReference>
<feature type="domain" description="LysM" evidence="6">
    <location>
        <begin position="59"/>
        <end position="105"/>
    </location>
</feature>
<accession>A0A8K0S0X3</accession>
<dbReference type="GO" id="GO:0008061">
    <property type="term" value="F:chitin binding"/>
    <property type="evidence" value="ECO:0007669"/>
    <property type="project" value="UniProtKB-KW"/>
</dbReference>
<evidence type="ECO:0000256" key="5">
    <source>
        <dbReference type="SAM" id="SignalP"/>
    </source>
</evidence>
<dbReference type="AlphaFoldDB" id="A0A8K0S0X3"/>
<dbReference type="SUPFAM" id="SSF54106">
    <property type="entry name" value="LysM domain"/>
    <property type="match status" value="1"/>
</dbReference>
<feature type="signal peptide" evidence="5">
    <location>
        <begin position="1"/>
        <end position="19"/>
    </location>
</feature>
<keyword evidence="8" id="KW-1185">Reference proteome</keyword>